<organism evidence="2 3">
    <name type="scientific">Massarina eburnea CBS 473.64</name>
    <dbReference type="NCBI Taxonomy" id="1395130"/>
    <lineage>
        <taxon>Eukaryota</taxon>
        <taxon>Fungi</taxon>
        <taxon>Dikarya</taxon>
        <taxon>Ascomycota</taxon>
        <taxon>Pezizomycotina</taxon>
        <taxon>Dothideomycetes</taxon>
        <taxon>Pleosporomycetidae</taxon>
        <taxon>Pleosporales</taxon>
        <taxon>Massarineae</taxon>
        <taxon>Massarinaceae</taxon>
        <taxon>Massarina</taxon>
    </lineage>
</organism>
<evidence type="ECO:0000313" key="3">
    <source>
        <dbReference type="Proteomes" id="UP000799753"/>
    </source>
</evidence>
<feature type="compositionally biased region" description="Basic and acidic residues" evidence="1">
    <location>
        <begin position="315"/>
        <end position="340"/>
    </location>
</feature>
<feature type="compositionally biased region" description="Basic and acidic residues" evidence="1">
    <location>
        <begin position="367"/>
        <end position="391"/>
    </location>
</feature>
<feature type="compositionally biased region" description="Basic residues" evidence="1">
    <location>
        <begin position="409"/>
        <end position="420"/>
    </location>
</feature>
<gene>
    <name evidence="2" type="ORF">P280DRAFT_15824</name>
</gene>
<feature type="compositionally biased region" description="Polar residues" evidence="1">
    <location>
        <begin position="19"/>
        <end position="30"/>
    </location>
</feature>
<protein>
    <submittedName>
        <fullName evidence="2">Uncharacterized protein</fullName>
    </submittedName>
</protein>
<feature type="compositionally biased region" description="Basic and acidic residues" evidence="1">
    <location>
        <begin position="200"/>
        <end position="209"/>
    </location>
</feature>
<dbReference type="EMBL" id="MU006776">
    <property type="protein sequence ID" value="KAF2646647.1"/>
    <property type="molecule type" value="Genomic_DNA"/>
</dbReference>
<feature type="region of interest" description="Disordered" evidence="1">
    <location>
        <begin position="502"/>
        <end position="594"/>
    </location>
</feature>
<feature type="compositionally biased region" description="Basic and acidic residues" evidence="1">
    <location>
        <begin position="274"/>
        <end position="298"/>
    </location>
</feature>
<feature type="compositionally biased region" description="Basic and acidic residues" evidence="1">
    <location>
        <begin position="559"/>
        <end position="579"/>
    </location>
</feature>
<dbReference type="Proteomes" id="UP000799753">
    <property type="component" value="Unassembled WGS sequence"/>
</dbReference>
<feature type="region of interest" description="Disordered" evidence="1">
    <location>
        <begin position="200"/>
        <end position="256"/>
    </location>
</feature>
<feature type="compositionally biased region" description="Polar residues" evidence="1">
    <location>
        <begin position="43"/>
        <end position="52"/>
    </location>
</feature>
<evidence type="ECO:0000256" key="1">
    <source>
        <dbReference type="SAM" id="MobiDB-lite"/>
    </source>
</evidence>
<name>A0A6A6SI26_9PLEO</name>
<evidence type="ECO:0000313" key="2">
    <source>
        <dbReference type="EMBL" id="KAF2646647.1"/>
    </source>
</evidence>
<feature type="region of interest" description="Disordered" evidence="1">
    <location>
        <begin position="1"/>
        <end position="52"/>
    </location>
</feature>
<feature type="compositionally biased region" description="Acidic residues" evidence="1">
    <location>
        <begin position="299"/>
        <end position="308"/>
    </location>
</feature>
<keyword evidence="3" id="KW-1185">Reference proteome</keyword>
<accession>A0A6A6SI26</accession>
<proteinExistence type="predicted"/>
<dbReference type="AlphaFoldDB" id="A0A6A6SI26"/>
<feature type="region of interest" description="Disordered" evidence="1">
    <location>
        <begin position="274"/>
        <end position="457"/>
    </location>
</feature>
<feature type="compositionally biased region" description="Basic and acidic residues" evidence="1">
    <location>
        <begin position="31"/>
        <end position="41"/>
    </location>
</feature>
<feature type="compositionally biased region" description="Polar residues" evidence="1">
    <location>
        <begin position="542"/>
        <end position="558"/>
    </location>
</feature>
<feature type="region of interest" description="Disordered" evidence="1">
    <location>
        <begin position="98"/>
        <end position="134"/>
    </location>
</feature>
<feature type="compositionally biased region" description="Basic and acidic residues" evidence="1">
    <location>
        <begin position="425"/>
        <end position="445"/>
    </location>
</feature>
<sequence>MTLVKRKNANTQRRDYHSDSSPGHHTQPLSSERDNEHDRHVTATYNISTPSSHRFVETPFELEVGGHRPEPKQLRFGKHGVKQVRFVTEPSIRVFMGTEDEESETSFNAQEGPGDIAQDDTVSQQAEGTVQEDGEQIQNAVPLASATNSEPTFAQPAEAELWMLSRDIENLPIDSTSAWGTQEDIQEEVGNLFPEISVHEERQRQHSKVDAIAQTYKAKDSRPKKKRKEPVRLNDRPPQSPAYPSPQTLVEKAEEDRIDKWNEEQLLLAVEASLRVKAEKEEQERKEQERKEQEREEQEREDSEDEINEQFLRLALEESVRAQAEKDEDERNHRISKQNDEQLSLRVEASVRTQNEENKKRKAAKKREKERLEAAMRAEHDRIEADDRGEARSLSSDLDDEDIVPTRTRPSRSNHSRRTRNTTTSDRDNERGIEEPHQRTYDPLRDPSVPKAYGGNLLQGPSEGALWTNAITGGPSRHGYDTPDQIERHQEILRNYYTNEHTHRMSQRELQANAARQRDSRRTNTGATALAPGRYGYHQYDIQRNSPAQRGSMYPNQEHSGHEARDHPRSRGAHEDSLNTHDATYPYPVSDRRSRSYRIGPPLISQVVNGRRVLIPDPNRPLRKGWFRRR</sequence>
<reference evidence="2" key="1">
    <citation type="journal article" date="2020" name="Stud. Mycol.">
        <title>101 Dothideomycetes genomes: a test case for predicting lifestyles and emergence of pathogens.</title>
        <authorList>
            <person name="Haridas S."/>
            <person name="Albert R."/>
            <person name="Binder M."/>
            <person name="Bloem J."/>
            <person name="Labutti K."/>
            <person name="Salamov A."/>
            <person name="Andreopoulos B."/>
            <person name="Baker S."/>
            <person name="Barry K."/>
            <person name="Bills G."/>
            <person name="Bluhm B."/>
            <person name="Cannon C."/>
            <person name="Castanera R."/>
            <person name="Culley D."/>
            <person name="Daum C."/>
            <person name="Ezra D."/>
            <person name="Gonzalez J."/>
            <person name="Henrissat B."/>
            <person name="Kuo A."/>
            <person name="Liang C."/>
            <person name="Lipzen A."/>
            <person name="Lutzoni F."/>
            <person name="Magnuson J."/>
            <person name="Mondo S."/>
            <person name="Nolan M."/>
            <person name="Ohm R."/>
            <person name="Pangilinan J."/>
            <person name="Park H.-J."/>
            <person name="Ramirez L."/>
            <person name="Alfaro M."/>
            <person name="Sun H."/>
            <person name="Tritt A."/>
            <person name="Yoshinaga Y."/>
            <person name="Zwiers L.-H."/>
            <person name="Turgeon B."/>
            <person name="Goodwin S."/>
            <person name="Spatafora J."/>
            <person name="Crous P."/>
            <person name="Grigoriev I."/>
        </authorList>
    </citation>
    <scope>NUCLEOTIDE SEQUENCE</scope>
    <source>
        <strain evidence="2">CBS 473.64</strain>
    </source>
</reference>
<feature type="region of interest" description="Disordered" evidence="1">
    <location>
        <begin position="464"/>
        <end position="483"/>
    </location>
</feature>